<accession>A0A1U7XCV0</accession>
<reference evidence="1" key="1">
    <citation type="journal article" date="2013" name="Genome Biol.">
        <title>Reference genomes and transcriptomes of Nicotiana sylvestris and Nicotiana tomentosiformis.</title>
        <authorList>
            <person name="Sierro N."/>
            <person name="Battey J.N."/>
            <person name="Ouadi S."/>
            <person name="Bovet L."/>
            <person name="Goepfert S."/>
            <person name="Bakaher N."/>
            <person name="Peitsch M.C."/>
            <person name="Ivanov N.V."/>
        </authorList>
    </citation>
    <scope>NUCLEOTIDE SEQUENCE [LARGE SCALE GENOMIC DNA]</scope>
</reference>
<gene>
    <name evidence="2" type="primary">LOC104237440</name>
</gene>
<sequence length="100" mass="11181">MDALTNHIQGEVPWCMLFADDIVLIDEMQDGVNERTKTEYVECKFNDMSGEADMDVRLASKVISKKRSFKYLGSIIQGDGEINEDVSRTVGGMDEIEASV</sequence>
<dbReference type="PANTHER" id="PTHR46238:SF8">
    <property type="entry name" value="ENDONUCLEASE_EXONUCLEASE_PHOSPHATASE DOMAIN-CONTAINING PROTEIN"/>
    <property type="match status" value="1"/>
</dbReference>
<keyword evidence="1" id="KW-1185">Reference proteome</keyword>
<dbReference type="RefSeq" id="XP_009789897.1">
    <property type="nucleotide sequence ID" value="XM_009791595.1"/>
</dbReference>
<name>A0A1U7XCV0_NICSY</name>
<organism evidence="1 2">
    <name type="scientific">Nicotiana sylvestris</name>
    <name type="common">Wood tobacco</name>
    <name type="synonym">South American tobacco</name>
    <dbReference type="NCBI Taxonomy" id="4096"/>
    <lineage>
        <taxon>Eukaryota</taxon>
        <taxon>Viridiplantae</taxon>
        <taxon>Streptophyta</taxon>
        <taxon>Embryophyta</taxon>
        <taxon>Tracheophyta</taxon>
        <taxon>Spermatophyta</taxon>
        <taxon>Magnoliopsida</taxon>
        <taxon>eudicotyledons</taxon>
        <taxon>Gunneridae</taxon>
        <taxon>Pentapetalae</taxon>
        <taxon>asterids</taxon>
        <taxon>lamiids</taxon>
        <taxon>Solanales</taxon>
        <taxon>Solanaceae</taxon>
        <taxon>Nicotianoideae</taxon>
        <taxon>Nicotianeae</taxon>
        <taxon>Nicotiana</taxon>
    </lineage>
</organism>
<dbReference type="Proteomes" id="UP000189701">
    <property type="component" value="Unplaced"/>
</dbReference>
<protein>
    <submittedName>
        <fullName evidence="2">Uncharacterized protein LOC104237440</fullName>
    </submittedName>
</protein>
<proteinExistence type="predicted"/>
<reference evidence="2" key="2">
    <citation type="submission" date="2025-08" db="UniProtKB">
        <authorList>
            <consortium name="RefSeq"/>
        </authorList>
    </citation>
    <scope>IDENTIFICATION</scope>
    <source>
        <tissue evidence="2">Leaf</tissue>
    </source>
</reference>
<evidence type="ECO:0000313" key="1">
    <source>
        <dbReference type="Proteomes" id="UP000189701"/>
    </source>
</evidence>
<dbReference type="PANTHER" id="PTHR46238">
    <property type="entry name" value="REVERSE TRANSCRIPTASE DOMAIN-CONTAINING PROTEIN"/>
    <property type="match status" value="1"/>
</dbReference>
<dbReference type="AlphaFoldDB" id="A0A1U7XCV0"/>
<evidence type="ECO:0000313" key="2">
    <source>
        <dbReference type="RefSeq" id="XP_009789897.1"/>
    </source>
</evidence>